<dbReference type="OrthoDB" id="559450at2"/>
<evidence type="ECO:0000256" key="2">
    <source>
        <dbReference type="ARBA" id="ARBA00022649"/>
    </source>
</evidence>
<keyword evidence="5" id="KW-0479">Metal-binding</keyword>
<dbReference type="SUPFAM" id="SSF81301">
    <property type="entry name" value="Nucleotidyltransferase"/>
    <property type="match status" value="1"/>
</dbReference>
<dbReference type="PANTHER" id="PTHR33571:SF12">
    <property type="entry name" value="BSL3053 PROTEIN"/>
    <property type="match status" value="1"/>
</dbReference>
<evidence type="ECO:0000256" key="6">
    <source>
        <dbReference type="ARBA" id="ARBA00022741"/>
    </source>
</evidence>
<evidence type="ECO:0000256" key="1">
    <source>
        <dbReference type="ARBA" id="ARBA00001946"/>
    </source>
</evidence>
<evidence type="ECO:0000259" key="10">
    <source>
        <dbReference type="Pfam" id="PF01909"/>
    </source>
</evidence>
<keyword evidence="6" id="KW-0547">Nucleotide-binding</keyword>
<dbReference type="InterPro" id="IPR043519">
    <property type="entry name" value="NT_sf"/>
</dbReference>
<protein>
    <submittedName>
        <fullName evidence="11">Nucleotidyltransferase family protein</fullName>
    </submittedName>
</protein>
<dbReference type="InterPro" id="IPR002934">
    <property type="entry name" value="Polymerase_NTP_transf_dom"/>
</dbReference>
<accession>A0A5C8PS33</accession>
<dbReference type="InterPro" id="IPR052038">
    <property type="entry name" value="Type-VII_TA_antitoxin"/>
</dbReference>
<keyword evidence="12" id="KW-1185">Reference proteome</keyword>
<dbReference type="AlphaFoldDB" id="A0A5C8PS33"/>
<dbReference type="Gene3D" id="3.30.460.10">
    <property type="entry name" value="Beta Polymerase, domain 2"/>
    <property type="match status" value="1"/>
</dbReference>
<dbReference type="Pfam" id="PF01909">
    <property type="entry name" value="NTP_transf_2"/>
    <property type="match status" value="1"/>
</dbReference>
<evidence type="ECO:0000256" key="5">
    <source>
        <dbReference type="ARBA" id="ARBA00022723"/>
    </source>
</evidence>
<dbReference type="GO" id="GO:0005524">
    <property type="term" value="F:ATP binding"/>
    <property type="evidence" value="ECO:0007669"/>
    <property type="project" value="UniProtKB-KW"/>
</dbReference>
<keyword evidence="8" id="KW-0460">Magnesium</keyword>
<keyword evidence="3 11" id="KW-0808">Transferase</keyword>
<evidence type="ECO:0000256" key="9">
    <source>
        <dbReference type="ARBA" id="ARBA00038276"/>
    </source>
</evidence>
<dbReference type="GO" id="GO:0046872">
    <property type="term" value="F:metal ion binding"/>
    <property type="evidence" value="ECO:0007669"/>
    <property type="project" value="UniProtKB-KW"/>
</dbReference>
<feature type="domain" description="Polymerase nucleotidyl transferase" evidence="10">
    <location>
        <begin position="6"/>
        <end position="78"/>
    </location>
</feature>
<organism evidence="11 12">
    <name type="scientific">Vineibacter terrae</name>
    <dbReference type="NCBI Taxonomy" id="2586908"/>
    <lineage>
        <taxon>Bacteria</taxon>
        <taxon>Pseudomonadati</taxon>
        <taxon>Pseudomonadota</taxon>
        <taxon>Alphaproteobacteria</taxon>
        <taxon>Hyphomicrobiales</taxon>
        <taxon>Vineibacter</taxon>
    </lineage>
</organism>
<name>A0A5C8PS33_9HYPH</name>
<evidence type="ECO:0000256" key="3">
    <source>
        <dbReference type="ARBA" id="ARBA00022679"/>
    </source>
</evidence>
<evidence type="ECO:0000313" key="11">
    <source>
        <dbReference type="EMBL" id="TXL78212.1"/>
    </source>
</evidence>
<dbReference type="CDD" id="cd05403">
    <property type="entry name" value="NT_KNTase_like"/>
    <property type="match status" value="1"/>
</dbReference>
<sequence>MRARGVTRLALFGSVVRGEERPGSDVDLLIDVDPNVKFSLLDRAGVINRLEDALGRPVEVCRREMLKPLLRDRILSEAMDVF</sequence>
<keyword evidence="4" id="KW-0548">Nucleotidyltransferase</keyword>
<dbReference type="Proteomes" id="UP000321638">
    <property type="component" value="Unassembled WGS sequence"/>
</dbReference>
<keyword evidence="7" id="KW-0067">ATP-binding</keyword>
<gene>
    <name evidence="11" type="ORF">FHP25_08415</name>
</gene>
<keyword evidence="2" id="KW-1277">Toxin-antitoxin system</keyword>
<evidence type="ECO:0000313" key="12">
    <source>
        <dbReference type="Proteomes" id="UP000321638"/>
    </source>
</evidence>
<dbReference type="EMBL" id="VDUZ01000007">
    <property type="protein sequence ID" value="TXL78212.1"/>
    <property type="molecule type" value="Genomic_DNA"/>
</dbReference>
<comment type="caution">
    <text evidence="11">The sequence shown here is derived from an EMBL/GenBank/DDBJ whole genome shotgun (WGS) entry which is preliminary data.</text>
</comment>
<comment type="similarity">
    <text evidence="9">Belongs to the MntA antitoxin family.</text>
</comment>
<dbReference type="GO" id="GO:0016779">
    <property type="term" value="F:nucleotidyltransferase activity"/>
    <property type="evidence" value="ECO:0007669"/>
    <property type="project" value="UniProtKB-KW"/>
</dbReference>
<evidence type="ECO:0000256" key="8">
    <source>
        <dbReference type="ARBA" id="ARBA00022842"/>
    </source>
</evidence>
<proteinExistence type="inferred from homology"/>
<evidence type="ECO:0000256" key="7">
    <source>
        <dbReference type="ARBA" id="ARBA00022840"/>
    </source>
</evidence>
<evidence type="ECO:0000256" key="4">
    <source>
        <dbReference type="ARBA" id="ARBA00022695"/>
    </source>
</evidence>
<comment type="cofactor">
    <cofactor evidence="1">
        <name>Mg(2+)</name>
        <dbReference type="ChEBI" id="CHEBI:18420"/>
    </cofactor>
</comment>
<reference evidence="11 12" key="1">
    <citation type="submission" date="2019-06" db="EMBL/GenBank/DDBJ databases">
        <title>New taxonomy in bacterial strain CC-CFT640, isolated from vineyard.</title>
        <authorList>
            <person name="Lin S.-Y."/>
            <person name="Tsai C.-F."/>
            <person name="Young C.-C."/>
        </authorList>
    </citation>
    <scope>NUCLEOTIDE SEQUENCE [LARGE SCALE GENOMIC DNA]</scope>
    <source>
        <strain evidence="11 12">CC-CFT640</strain>
    </source>
</reference>
<dbReference type="PANTHER" id="PTHR33571">
    <property type="entry name" value="SSL8005 PROTEIN"/>
    <property type="match status" value="1"/>
</dbReference>